<dbReference type="EMBL" id="CP013118">
    <property type="protein sequence ID" value="ALO13732.1"/>
    <property type="molecule type" value="Genomic_DNA"/>
</dbReference>
<reference evidence="2 3" key="1">
    <citation type="submission" date="2015-11" db="EMBL/GenBank/DDBJ databases">
        <title>Description and complete genome sequence of a novel strain predominating in hypersaline microbial mats and representing a new family of the Bacteriodetes phylum.</title>
        <authorList>
            <person name="Spring S."/>
            <person name="Bunk B."/>
            <person name="Sproer C."/>
            <person name="Klenk H.-P."/>
        </authorList>
    </citation>
    <scope>NUCLEOTIDE SEQUENCE [LARGE SCALE GENOMIC DNA]</scope>
    <source>
        <strain evidence="2 3">L21-Spi-D4</strain>
    </source>
</reference>
<evidence type="ECO:0000313" key="3">
    <source>
        <dbReference type="Proteomes" id="UP000064893"/>
    </source>
</evidence>
<keyword evidence="2" id="KW-0449">Lipoprotein</keyword>
<dbReference type="InterPro" id="IPR019734">
    <property type="entry name" value="TPR_rpt"/>
</dbReference>
<dbReference type="Proteomes" id="UP000064893">
    <property type="component" value="Chromosome"/>
</dbReference>
<evidence type="ECO:0000256" key="1">
    <source>
        <dbReference type="PROSITE-ProRule" id="PRU00339"/>
    </source>
</evidence>
<dbReference type="SUPFAM" id="SSF48452">
    <property type="entry name" value="TPR-like"/>
    <property type="match status" value="1"/>
</dbReference>
<dbReference type="KEGG" id="blq:L21SP5_00050"/>
<dbReference type="InterPro" id="IPR011990">
    <property type="entry name" value="TPR-like_helical_dom_sf"/>
</dbReference>
<dbReference type="OrthoDB" id="1525165at2"/>
<sequence length="103" mass="12287">MDKALRKEKIYNLIENYNLEEALHEIDEILKQNSQDIDALCFKGKILTKQQQYGDALNIYKHVLRIDPDHEKATTSINMINNILKIRRTFYFENTYTDDELYS</sequence>
<keyword evidence="1" id="KW-0802">TPR repeat</keyword>
<dbReference type="PROSITE" id="PS50005">
    <property type="entry name" value="TPR"/>
    <property type="match status" value="1"/>
</dbReference>
<feature type="repeat" description="TPR" evidence="1">
    <location>
        <begin position="37"/>
        <end position="70"/>
    </location>
</feature>
<dbReference type="STRING" id="1307839.L21SP5_00050"/>
<dbReference type="AlphaFoldDB" id="A0A0S2HUS8"/>
<name>A0A0S2HUS8_9BACT</name>
<keyword evidence="3" id="KW-1185">Reference proteome</keyword>
<dbReference type="RefSeq" id="WP_057951370.1">
    <property type="nucleotide sequence ID" value="NZ_CP013118.1"/>
</dbReference>
<evidence type="ECO:0000313" key="2">
    <source>
        <dbReference type="EMBL" id="ALO13732.1"/>
    </source>
</evidence>
<protein>
    <submittedName>
        <fullName evidence="2">Putative PEP-CTERM system TPR-repeat lipoprotein</fullName>
    </submittedName>
</protein>
<dbReference type="SMART" id="SM00028">
    <property type="entry name" value="TPR"/>
    <property type="match status" value="1"/>
</dbReference>
<accession>A0A0S2HUS8</accession>
<proteinExistence type="predicted"/>
<gene>
    <name evidence="2" type="ORF">L21SP5_00050</name>
</gene>
<organism evidence="2 3">
    <name type="scientific">Salinivirga cyanobacteriivorans</name>
    <dbReference type="NCBI Taxonomy" id="1307839"/>
    <lineage>
        <taxon>Bacteria</taxon>
        <taxon>Pseudomonadati</taxon>
        <taxon>Bacteroidota</taxon>
        <taxon>Bacteroidia</taxon>
        <taxon>Bacteroidales</taxon>
        <taxon>Salinivirgaceae</taxon>
        <taxon>Salinivirga</taxon>
    </lineage>
</organism>
<dbReference type="Gene3D" id="1.25.40.10">
    <property type="entry name" value="Tetratricopeptide repeat domain"/>
    <property type="match status" value="1"/>
</dbReference>